<sequence>MELHEALYSTRAMRRVAPDTIPTTVQARILDAAVRAPSGGNAQAWRFLLVDDPGVKGRLGPLYREAMDALWTTVYAPRVAAAEADPDSAESRSFVRMRRSSQWLADNFEQVPLFLFGFARHDPTGGSIFPAVWSAMLAARAEGVGGALTAVLGIAHRDAVAEVLGVPGGEGWHMACCVSFGYPTGTWGIAPRTPAHEVAYRNTWGEPVGFEVPAPLWPAAGAAYTPTDVEGAGR</sequence>
<evidence type="ECO:0000259" key="3">
    <source>
        <dbReference type="Pfam" id="PF00881"/>
    </source>
</evidence>
<protein>
    <submittedName>
        <fullName evidence="4">Nitroreductase</fullName>
    </submittedName>
</protein>
<name>A0A1T3P0U6_9ACTN</name>
<dbReference type="Proteomes" id="UP000190037">
    <property type="component" value="Unassembled WGS sequence"/>
</dbReference>
<dbReference type="SUPFAM" id="SSF55469">
    <property type="entry name" value="FMN-dependent nitroreductase-like"/>
    <property type="match status" value="1"/>
</dbReference>
<dbReference type="RefSeq" id="WP_078976765.1">
    <property type="nucleotide sequence ID" value="NZ_MWQN01000001.1"/>
</dbReference>
<dbReference type="AlphaFoldDB" id="A0A1T3P0U6"/>
<comment type="similarity">
    <text evidence="1">Belongs to the nitroreductase family.</text>
</comment>
<keyword evidence="5" id="KW-1185">Reference proteome</keyword>
<organism evidence="4 5">
    <name type="scientific">Embleya scabrispora</name>
    <dbReference type="NCBI Taxonomy" id="159449"/>
    <lineage>
        <taxon>Bacteria</taxon>
        <taxon>Bacillati</taxon>
        <taxon>Actinomycetota</taxon>
        <taxon>Actinomycetes</taxon>
        <taxon>Kitasatosporales</taxon>
        <taxon>Streptomycetaceae</taxon>
        <taxon>Embleya</taxon>
    </lineage>
</organism>
<dbReference type="Gene3D" id="3.40.109.10">
    <property type="entry name" value="NADH Oxidase"/>
    <property type="match status" value="1"/>
</dbReference>
<evidence type="ECO:0000313" key="5">
    <source>
        <dbReference type="Proteomes" id="UP000190037"/>
    </source>
</evidence>
<dbReference type="InterPro" id="IPR029479">
    <property type="entry name" value="Nitroreductase"/>
</dbReference>
<comment type="caution">
    <text evidence="4">The sequence shown here is derived from an EMBL/GenBank/DDBJ whole genome shotgun (WGS) entry which is preliminary data.</text>
</comment>
<evidence type="ECO:0000256" key="1">
    <source>
        <dbReference type="ARBA" id="ARBA00007118"/>
    </source>
</evidence>
<dbReference type="STRING" id="159449.B4N89_17530"/>
<dbReference type="Pfam" id="PF00881">
    <property type="entry name" value="Nitroreductase"/>
    <property type="match status" value="1"/>
</dbReference>
<proteinExistence type="inferred from homology"/>
<accession>A0A1T3P0U6</accession>
<dbReference type="GO" id="GO:0016491">
    <property type="term" value="F:oxidoreductase activity"/>
    <property type="evidence" value="ECO:0007669"/>
    <property type="project" value="UniProtKB-KW"/>
</dbReference>
<gene>
    <name evidence="4" type="ORF">B4N89_17530</name>
</gene>
<dbReference type="PANTHER" id="PTHR43673">
    <property type="entry name" value="NAD(P)H NITROREDUCTASE YDGI-RELATED"/>
    <property type="match status" value="1"/>
</dbReference>
<dbReference type="EMBL" id="MWQN01000001">
    <property type="protein sequence ID" value="OPC82500.1"/>
    <property type="molecule type" value="Genomic_DNA"/>
</dbReference>
<dbReference type="PANTHER" id="PTHR43673:SF10">
    <property type="entry name" value="NADH DEHYDROGENASE_NAD(P)H NITROREDUCTASE XCC3605-RELATED"/>
    <property type="match status" value="1"/>
</dbReference>
<reference evidence="4 5" key="1">
    <citation type="submission" date="2017-03" db="EMBL/GenBank/DDBJ databases">
        <title>Draft genome sequence of Streptomyces scabrisporus NF3, endophyte isolated from Amphipterygium adstringens.</title>
        <authorList>
            <person name="Vazquez M."/>
            <person name="Ceapa C.D."/>
            <person name="Rodriguez Luna D."/>
            <person name="Sanchez Esquivel S."/>
        </authorList>
    </citation>
    <scope>NUCLEOTIDE SEQUENCE [LARGE SCALE GENOMIC DNA]</scope>
    <source>
        <strain evidence="4 5">NF3</strain>
    </source>
</reference>
<dbReference type="InterPro" id="IPR000415">
    <property type="entry name" value="Nitroreductase-like"/>
</dbReference>
<evidence type="ECO:0000313" key="4">
    <source>
        <dbReference type="EMBL" id="OPC82500.1"/>
    </source>
</evidence>
<evidence type="ECO:0000256" key="2">
    <source>
        <dbReference type="ARBA" id="ARBA00023002"/>
    </source>
</evidence>
<dbReference type="OrthoDB" id="9798230at2"/>
<dbReference type="CDD" id="cd02062">
    <property type="entry name" value="Nitro_FMN_reductase"/>
    <property type="match status" value="1"/>
</dbReference>
<feature type="domain" description="Nitroreductase" evidence="3">
    <location>
        <begin position="10"/>
        <end position="182"/>
    </location>
</feature>
<keyword evidence="2" id="KW-0560">Oxidoreductase</keyword>